<proteinExistence type="predicted"/>
<feature type="region of interest" description="Disordered" evidence="1">
    <location>
        <begin position="142"/>
        <end position="186"/>
    </location>
</feature>
<protein>
    <submittedName>
        <fullName evidence="2">Uncharacterized protein</fullName>
    </submittedName>
</protein>
<gene>
    <name evidence="2" type="ORF">ABT317_01045</name>
</gene>
<evidence type="ECO:0000256" key="1">
    <source>
        <dbReference type="SAM" id="MobiDB-lite"/>
    </source>
</evidence>
<comment type="caution">
    <text evidence="2">The sequence shown here is derived from an EMBL/GenBank/DDBJ whole genome shotgun (WGS) entry which is preliminary data.</text>
</comment>
<evidence type="ECO:0000313" key="3">
    <source>
        <dbReference type="Proteomes" id="UP001458415"/>
    </source>
</evidence>
<reference evidence="2 3" key="1">
    <citation type="submission" date="2024-06" db="EMBL/GenBank/DDBJ databases">
        <title>The Natural Products Discovery Center: Release of the First 8490 Sequenced Strains for Exploring Actinobacteria Biosynthetic Diversity.</title>
        <authorList>
            <person name="Kalkreuter E."/>
            <person name="Kautsar S.A."/>
            <person name="Yang D."/>
            <person name="Bader C.D."/>
            <person name="Teijaro C.N."/>
            <person name="Fluegel L."/>
            <person name="Davis C.M."/>
            <person name="Simpson J.R."/>
            <person name="Lauterbach L."/>
            <person name="Steele A.D."/>
            <person name="Gui C."/>
            <person name="Meng S."/>
            <person name="Li G."/>
            <person name="Viehrig K."/>
            <person name="Ye F."/>
            <person name="Su P."/>
            <person name="Kiefer A.F."/>
            <person name="Nichols A."/>
            <person name="Cepeda A.J."/>
            <person name="Yan W."/>
            <person name="Fan B."/>
            <person name="Jiang Y."/>
            <person name="Adhikari A."/>
            <person name="Zheng C.-J."/>
            <person name="Schuster L."/>
            <person name="Cowan T.M."/>
            <person name="Smanski M.J."/>
            <person name="Chevrette M.G."/>
            <person name="De Carvalho L.P.S."/>
            <person name="Shen B."/>
        </authorList>
    </citation>
    <scope>NUCLEOTIDE SEQUENCE [LARGE SCALE GENOMIC DNA]</scope>
    <source>
        <strain evidence="2 3">NPDC000634</strain>
    </source>
</reference>
<evidence type="ECO:0000313" key="2">
    <source>
        <dbReference type="EMBL" id="MER6975681.1"/>
    </source>
</evidence>
<accession>A0ABV1VUR6</accession>
<dbReference type="RefSeq" id="WP_086729463.1">
    <property type="nucleotide sequence ID" value="NZ_MUBM01000319.1"/>
</dbReference>
<feature type="compositionally biased region" description="Low complexity" evidence="1">
    <location>
        <begin position="151"/>
        <end position="186"/>
    </location>
</feature>
<name>A0ABV1VUR6_9ACTN</name>
<sequence length="186" mass="20266">MATRDFAVRTENHVANLGELGKLEFIPEVLGDQFLDGYSKVSEAQKALGDENDLTKMDPAVLRSVYGAMREFLASLMVPESAERFLRFEVIKGGKTVAHFRTRAEADEHAGELTGAVRIEDKSLRLPDRVLMELLEWTTELYGGGTEDRPTTPSSGSSRASRRAGTPSKGSSRSKGSTSTAGRSAR</sequence>
<keyword evidence="3" id="KW-1185">Reference proteome</keyword>
<dbReference type="EMBL" id="JBEPCU010000006">
    <property type="protein sequence ID" value="MER6975681.1"/>
    <property type="molecule type" value="Genomic_DNA"/>
</dbReference>
<organism evidence="2 3">
    <name type="scientific">Streptomyces carpinensis</name>
    <dbReference type="NCBI Taxonomy" id="66369"/>
    <lineage>
        <taxon>Bacteria</taxon>
        <taxon>Bacillati</taxon>
        <taxon>Actinomycetota</taxon>
        <taxon>Actinomycetes</taxon>
        <taxon>Kitasatosporales</taxon>
        <taxon>Streptomycetaceae</taxon>
        <taxon>Streptomyces</taxon>
    </lineage>
</organism>
<dbReference type="Proteomes" id="UP001458415">
    <property type="component" value="Unassembled WGS sequence"/>
</dbReference>